<feature type="compositionally biased region" description="Basic and acidic residues" evidence="1">
    <location>
        <begin position="167"/>
        <end position="185"/>
    </location>
</feature>
<feature type="region of interest" description="Disordered" evidence="1">
    <location>
        <begin position="240"/>
        <end position="278"/>
    </location>
</feature>
<dbReference type="Proteomes" id="UP000271162">
    <property type="component" value="Unassembled WGS sequence"/>
</dbReference>
<dbReference type="WBParaSite" id="NBR_0001784701-mRNA-1">
    <property type="protein sequence ID" value="NBR_0001784701-mRNA-1"/>
    <property type="gene ID" value="NBR_0001784701"/>
</dbReference>
<gene>
    <name evidence="2" type="ORF">NBR_LOCUS17848</name>
</gene>
<keyword evidence="3" id="KW-1185">Reference proteome</keyword>
<evidence type="ECO:0000313" key="3">
    <source>
        <dbReference type="Proteomes" id="UP000271162"/>
    </source>
</evidence>
<protein>
    <submittedName>
        <fullName evidence="4">EH domain-containing protein</fullName>
    </submittedName>
</protein>
<name>A0A0N4YL83_NIPBR</name>
<dbReference type="AlphaFoldDB" id="A0A0N4YL83"/>
<sequence>MVYDASLGYDPDEWEECPPKEQFMVFSFFTRLLLSTAAVVFVDEPCRQSTGSIIAAASRKLEQLEKSGKESADEVDYTVGGTAEDLLKEAQQYMREPVLATEKAVEEHLRGVDEAPLTLNWAMLCALKEGSTVEQVAAGQVKNQLFGKDELDTGSLQQSFTKFIEEPRRRAEEFSKMPPYGDEKPVTYGVAPFAEQQQQQQQMLQGQFGFGQGRPEDQQALRQWELERERLESERLAKLQDLEAGGEESELTSSGLLPASHISFPSQATPERDLADTRQMAQARDGLEKKLLTEIGQIAEASPTVKRERQMAQARDGLEKKLLTEIGQIAEASPTVKRESTFCIYRTALDYTYNRV</sequence>
<dbReference type="EMBL" id="UYSL01023006">
    <property type="protein sequence ID" value="VDL81568.1"/>
    <property type="molecule type" value="Genomic_DNA"/>
</dbReference>
<feature type="region of interest" description="Disordered" evidence="1">
    <location>
        <begin position="167"/>
        <end position="187"/>
    </location>
</feature>
<evidence type="ECO:0000256" key="1">
    <source>
        <dbReference type="SAM" id="MobiDB-lite"/>
    </source>
</evidence>
<organism evidence="4">
    <name type="scientific">Nippostrongylus brasiliensis</name>
    <name type="common">Rat hookworm</name>
    <dbReference type="NCBI Taxonomy" id="27835"/>
    <lineage>
        <taxon>Eukaryota</taxon>
        <taxon>Metazoa</taxon>
        <taxon>Ecdysozoa</taxon>
        <taxon>Nematoda</taxon>
        <taxon>Chromadorea</taxon>
        <taxon>Rhabditida</taxon>
        <taxon>Rhabditina</taxon>
        <taxon>Rhabditomorpha</taxon>
        <taxon>Strongyloidea</taxon>
        <taxon>Heligmosomidae</taxon>
        <taxon>Nippostrongylus</taxon>
    </lineage>
</organism>
<proteinExistence type="predicted"/>
<reference evidence="2 3" key="2">
    <citation type="submission" date="2018-11" db="EMBL/GenBank/DDBJ databases">
        <authorList>
            <consortium name="Pathogen Informatics"/>
        </authorList>
    </citation>
    <scope>NUCLEOTIDE SEQUENCE [LARGE SCALE GENOMIC DNA]</scope>
</reference>
<accession>A0A0N4YL83</accession>
<evidence type="ECO:0000313" key="2">
    <source>
        <dbReference type="EMBL" id="VDL81568.1"/>
    </source>
</evidence>
<reference evidence="4" key="1">
    <citation type="submission" date="2016-04" db="UniProtKB">
        <authorList>
            <consortium name="WormBaseParasite"/>
        </authorList>
    </citation>
    <scope>IDENTIFICATION</scope>
</reference>
<evidence type="ECO:0000313" key="4">
    <source>
        <dbReference type="WBParaSite" id="NBR_0001784701-mRNA-1"/>
    </source>
</evidence>
<dbReference type="STRING" id="27835.A0A0N4YL83"/>
<dbReference type="OMA" id="RESTFCI"/>